<keyword evidence="5 10" id="KW-0145">Chemotaxis</keyword>
<dbReference type="PANTHER" id="PTHR35091:SF2">
    <property type="entry name" value="FLAGELLAR PROTEIN FLIL"/>
    <property type="match status" value="1"/>
</dbReference>
<gene>
    <name evidence="12" type="ORF">FC770_05145</name>
</gene>
<evidence type="ECO:0000313" key="13">
    <source>
        <dbReference type="Proteomes" id="UP000307808"/>
    </source>
</evidence>
<protein>
    <recommendedName>
        <fullName evidence="10">Flagellar protein FliL</fullName>
    </recommendedName>
</protein>
<comment type="similarity">
    <text evidence="3 10">Belongs to the FliL family.</text>
</comment>
<keyword evidence="7 10" id="KW-0283">Flagellar rotation</keyword>
<comment type="subcellular location">
    <subcellularLocation>
        <location evidence="2">Cell membrane</location>
        <topology evidence="2">Single-pass membrane protein</topology>
    </subcellularLocation>
</comment>
<evidence type="ECO:0000256" key="6">
    <source>
        <dbReference type="ARBA" id="ARBA00022692"/>
    </source>
</evidence>
<dbReference type="InterPro" id="IPR005503">
    <property type="entry name" value="FliL"/>
</dbReference>
<evidence type="ECO:0000256" key="8">
    <source>
        <dbReference type="ARBA" id="ARBA00022989"/>
    </source>
</evidence>
<reference evidence="12 13" key="1">
    <citation type="submission" date="2019-04" db="EMBL/GenBank/DDBJ databases">
        <authorList>
            <person name="Dong K."/>
        </authorList>
    </citation>
    <scope>NUCLEOTIDE SEQUENCE [LARGE SCALE GENOMIC DNA]</scope>
    <source>
        <strain evidence="13">dk3543</strain>
    </source>
</reference>
<feature type="region of interest" description="Disordered" evidence="11">
    <location>
        <begin position="1"/>
        <end position="23"/>
    </location>
</feature>
<accession>A0A4U2YWG3</accession>
<keyword evidence="12" id="KW-0966">Cell projection</keyword>
<dbReference type="GO" id="GO:0009425">
    <property type="term" value="C:bacterial-type flagellum basal body"/>
    <property type="evidence" value="ECO:0007669"/>
    <property type="project" value="InterPro"/>
</dbReference>
<evidence type="ECO:0000256" key="2">
    <source>
        <dbReference type="ARBA" id="ARBA00004162"/>
    </source>
</evidence>
<dbReference type="Pfam" id="PF03748">
    <property type="entry name" value="FliL"/>
    <property type="match status" value="1"/>
</dbReference>
<dbReference type="GO" id="GO:0006935">
    <property type="term" value="P:chemotaxis"/>
    <property type="evidence" value="ECO:0007669"/>
    <property type="project" value="UniProtKB-KW"/>
</dbReference>
<dbReference type="OrthoDB" id="3537056at2"/>
<proteinExistence type="inferred from homology"/>
<sequence>MTVTAMPPTAGEQTEAPEGKGKGKGKRKKIIVAVLVLVVGAAGWFFFLKPDAESAPVPGEVVVLDSIQVNLAAGHYLRLGLALQLTEEAHDINGSKALDAAITVFSGLEIADVARGEQREELREELMEKLDEAYHGEVLEVFYTEFVTQ</sequence>
<dbReference type="AlphaFoldDB" id="A0A4U2YWG3"/>
<dbReference type="PANTHER" id="PTHR35091">
    <property type="entry name" value="FLAGELLAR PROTEIN FLIL"/>
    <property type="match status" value="1"/>
</dbReference>
<dbReference type="GO" id="GO:0005886">
    <property type="term" value="C:plasma membrane"/>
    <property type="evidence" value="ECO:0007669"/>
    <property type="project" value="UniProtKB-SubCell"/>
</dbReference>
<keyword evidence="12" id="KW-0969">Cilium</keyword>
<comment type="function">
    <text evidence="1 10">Controls the rotational direction of flagella during chemotaxis.</text>
</comment>
<dbReference type="RefSeq" id="WP_137064969.1">
    <property type="nucleotide sequence ID" value="NZ_CP040748.1"/>
</dbReference>
<dbReference type="Proteomes" id="UP000307808">
    <property type="component" value="Unassembled WGS sequence"/>
</dbReference>
<evidence type="ECO:0000256" key="9">
    <source>
        <dbReference type="ARBA" id="ARBA00023136"/>
    </source>
</evidence>
<keyword evidence="4 10" id="KW-1003">Cell membrane</keyword>
<evidence type="ECO:0000256" key="4">
    <source>
        <dbReference type="ARBA" id="ARBA00022475"/>
    </source>
</evidence>
<organism evidence="12 13">
    <name type="scientific">Nocardioides jishulii</name>
    <dbReference type="NCBI Taxonomy" id="2575440"/>
    <lineage>
        <taxon>Bacteria</taxon>
        <taxon>Bacillati</taxon>
        <taxon>Actinomycetota</taxon>
        <taxon>Actinomycetes</taxon>
        <taxon>Propionibacteriales</taxon>
        <taxon>Nocardioidaceae</taxon>
        <taxon>Nocardioides</taxon>
    </lineage>
</organism>
<keyword evidence="6 10" id="KW-0812">Transmembrane</keyword>
<evidence type="ECO:0000256" key="5">
    <source>
        <dbReference type="ARBA" id="ARBA00022500"/>
    </source>
</evidence>
<dbReference type="GO" id="GO:0071978">
    <property type="term" value="P:bacterial-type flagellum-dependent swarming motility"/>
    <property type="evidence" value="ECO:0007669"/>
    <property type="project" value="TreeGrafter"/>
</dbReference>
<evidence type="ECO:0000256" key="10">
    <source>
        <dbReference type="RuleBase" id="RU364125"/>
    </source>
</evidence>
<evidence type="ECO:0000256" key="1">
    <source>
        <dbReference type="ARBA" id="ARBA00002254"/>
    </source>
</evidence>
<keyword evidence="9 10" id="KW-0472">Membrane</keyword>
<keyword evidence="8 10" id="KW-1133">Transmembrane helix</keyword>
<evidence type="ECO:0000313" key="12">
    <source>
        <dbReference type="EMBL" id="TKI64511.1"/>
    </source>
</evidence>
<feature type="transmembrane region" description="Helical" evidence="10">
    <location>
        <begin position="30"/>
        <end position="48"/>
    </location>
</feature>
<comment type="caution">
    <text evidence="12">The sequence shown here is derived from an EMBL/GenBank/DDBJ whole genome shotgun (WGS) entry which is preliminary data.</text>
</comment>
<dbReference type="EMBL" id="SZPY01000001">
    <property type="protein sequence ID" value="TKI64511.1"/>
    <property type="molecule type" value="Genomic_DNA"/>
</dbReference>
<evidence type="ECO:0000256" key="7">
    <source>
        <dbReference type="ARBA" id="ARBA00022779"/>
    </source>
</evidence>
<name>A0A4U2YWG3_9ACTN</name>
<evidence type="ECO:0000256" key="11">
    <source>
        <dbReference type="SAM" id="MobiDB-lite"/>
    </source>
</evidence>
<evidence type="ECO:0000256" key="3">
    <source>
        <dbReference type="ARBA" id="ARBA00008281"/>
    </source>
</evidence>
<keyword evidence="12" id="KW-0282">Flagellum</keyword>
<keyword evidence="13" id="KW-1185">Reference proteome</keyword>